<dbReference type="Pfam" id="PF06027">
    <property type="entry name" value="SLC35F"/>
    <property type="match status" value="2"/>
</dbReference>
<feature type="transmembrane region" description="Helical" evidence="8">
    <location>
        <begin position="131"/>
        <end position="151"/>
    </location>
</feature>
<gene>
    <name evidence="9" type="primary">Slc35f1</name>
    <name evidence="9" type="ORF">Zm00014a_026182</name>
</gene>
<dbReference type="Proteomes" id="UP000251960">
    <property type="component" value="Chromosome 2"/>
</dbReference>
<comment type="similarity">
    <text evidence="2">Belongs to the SLC35F solute transporter family.</text>
</comment>
<evidence type="ECO:0000256" key="3">
    <source>
        <dbReference type="ARBA" id="ARBA00022448"/>
    </source>
</evidence>
<feature type="transmembrane region" description="Helical" evidence="8">
    <location>
        <begin position="74"/>
        <end position="91"/>
    </location>
</feature>
<evidence type="ECO:0000256" key="7">
    <source>
        <dbReference type="SAM" id="MobiDB-lite"/>
    </source>
</evidence>
<dbReference type="PANTHER" id="PTHR14233">
    <property type="entry name" value="DUF914-RELATED"/>
    <property type="match status" value="1"/>
</dbReference>
<proteinExistence type="inferred from homology"/>
<dbReference type="InterPro" id="IPR009262">
    <property type="entry name" value="SLC35_F1/F2/F6"/>
</dbReference>
<evidence type="ECO:0000256" key="6">
    <source>
        <dbReference type="ARBA" id="ARBA00023136"/>
    </source>
</evidence>
<keyword evidence="6 8" id="KW-0472">Membrane</keyword>
<evidence type="ECO:0000256" key="5">
    <source>
        <dbReference type="ARBA" id="ARBA00022989"/>
    </source>
</evidence>
<dbReference type="ExpressionAtlas" id="A0A3L6FNV0">
    <property type="expression patterns" value="baseline and differential"/>
</dbReference>
<accession>A0A3L6FNV0</accession>
<reference evidence="9" key="1">
    <citation type="journal article" date="2018" name="Nat. Genet.">
        <title>Extensive intraspecific gene order and gene structural variations between Mo17 and other maize genomes.</title>
        <authorList>
            <person name="Sun S."/>
            <person name="Zhou Y."/>
            <person name="Chen J."/>
            <person name="Shi J."/>
            <person name="Zhao H."/>
            <person name="Zhao H."/>
            <person name="Song W."/>
            <person name="Zhang M."/>
            <person name="Cui Y."/>
            <person name="Dong X."/>
            <person name="Liu H."/>
            <person name="Ma X."/>
            <person name="Jiao Y."/>
            <person name="Wang B."/>
            <person name="Wei X."/>
            <person name="Stein J.C."/>
            <person name="Glaubitz J.C."/>
            <person name="Lu F."/>
            <person name="Yu G."/>
            <person name="Liang C."/>
            <person name="Fengler K."/>
            <person name="Li B."/>
            <person name="Rafalski A."/>
            <person name="Schnable P.S."/>
            <person name="Ware D.H."/>
            <person name="Buckler E.S."/>
            <person name="Lai J."/>
        </authorList>
    </citation>
    <scope>NUCLEOTIDE SEQUENCE [LARGE SCALE GENOMIC DNA]</scope>
    <source>
        <tissue evidence="9">Seedling</tissue>
    </source>
</reference>
<evidence type="ECO:0000256" key="2">
    <source>
        <dbReference type="ARBA" id="ARBA00007863"/>
    </source>
</evidence>
<protein>
    <submittedName>
        <fullName evidence="9">Solute carrier family 35 member F1</fullName>
    </submittedName>
</protein>
<dbReference type="PANTHER" id="PTHR14233:SF20">
    <property type="entry name" value="OS09G0513200 PROTEIN"/>
    <property type="match status" value="1"/>
</dbReference>
<sequence length="330" mass="36222">MTPPARWLRREVFVGLALGQFVSLLITSTGFASSELARRGVNAPTSQSLLNYILLALVYGGTLLYKRQNMTIKWYYYLILGIVDVEANYIVVKAYQYTSLTSVMLLDCWSIPCVIVLTWIFLKTKYGLRKFIGVGVCVAGLILVVFSDVHASDRAKGPNPLKGDLLVIGGSMLYAISNVTEILPFIGFALAMFLFYSTVPIILKICGATMLNLSLLTSDMWAVLIRIFAYKEKVDWMYFVAFAGTATGIVIYSYRYRAFSVLLALNMDYCSQIQTATSRGSRQISEETAQVTQAIDEEAATANSAAQVPGVGDDGPASNKDFSLAATASR</sequence>
<dbReference type="SUPFAM" id="SSF103481">
    <property type="entry name" value="Multidrug resistance efflux transporter EmrE"/>
    <property type="match status" value="1"/>
</dbReference>
<evidence type="ECO:0000256" key="4">
    <source>
        <dbReference type="ARBA" id="ARBA00022692"/>
    </source>
</evidence>
<evidence type="ECO:0000256" key="1">
    <source>
        <dbReference type="ARBA" id="ARBA00004141"/>
    </source>
</evidence>
<name>A0A3L6FNV0_MAIZE</name>
<comment type="subcellular location">
    <subcellularLocation>
        <location evidence="1">Membrane</location>
        <topology evidence="1">Multi-pass membrane protein</topology>
    </subcellularLocation>
</comment>
<feature type="transmembrane region" description="Helical" evidence="8">
    <location>
        <begin position="103"/>
        <end position="122"/>
    </location>
</feature>
<keyword evidence="5 8" id="KW-1133">Transmembrane helix</keyword>
<dbReference type="EMBL" id="NCVQ01000003">
    <property type="protein sequence ID" value="PWZ36555.1"/>
    <property type="molecule type" value="Genomic_DNA"/>
</dbReference>
<feature type="transmembrane region" description="Helical" evidence="8">
    <location>
        <begin position="236"/>
        <end position="254"/>
    </location>
</feature>
<dbReference type="GO" id="GO:0022857">
    <property type="term" value="F:transmembrane transporter activity"/>
    <property type="evidence" value="ECO:0007669"/>
    <property type="project" value="InterPro"/>
</dbReference>
<keyword evidence="3" id="KW-0813">Transport</keyword>
<feature type="region of interest" description="Disordered" evidence="7">
    <location>
        <begin position="304"/>
        <end position="330"/>
    </location>
</feature>
<dbReference type="GO" id="GO:0016020">
    <property type="term" value="C:membrane"/>
    <property type="evidence" value="ECO:0007669"/>
    <property type="project" value="UniProtKB-SubCell"/>
</dbReference>
<dbReference type="InterPro" id="IPR037185">
    <property type="entry name" value="EmrE-like"/>
</dbReference>
<evidence type="ECO:0000256" key="8">
    <source>
        <dbReference type="SAM" id="Phobius"/>
    </source>
</evidence>
<evidence type="ECO:0000313" key="9">
    <source>
        <dbReference type="EMBL" id="PWZ36555.1"/>
    </source>
</evidence>
<dbReference type="InterPro" id="IPR052221">
    <property type="entry name" value="SLC35F_Transporter"/>
</dbReference>
<organism evidence="9">
    <name type="scientific">Zea mays</name>
    <name type="common">Maize</name>
    <dbReference type="NCBI Taxonomy" id="4577"/>
    <lineage>
        <taxon>Eukaryota</taxon>
        <taxon>Viridiplantae</taxon>
        <taxon>Streptophyta</taxon>
        <taxon>Embryophyta</taxon>
        <taxon>Tracheophyta</taxon>
        <taxon>Spermatophyta</taxon>
        <taxon>Magnoliopsida</taxon>
        <taxon>Liliopsida</taxon>
        <taxon>Poales</taxon>
        <taxon>Poaceae</taxon>
        <taxon>PACMAD clade</taxon>
        <taxon>Panicoideae</taxon>
        <taxon>Andropogonodae</taxon>
        <taxon>Andropogoneae</taxon>
        <taxon>Tripsacinae</taxon>
        <taxon>Zea</taxon>
    </lineage>
</organism>
<keyword evidence="4 8" id="KW-0812">Transmembrane</keyword>
<comment type="caution">
    <text evidence="9">The sequence shown here is derived from an EMBL/GenBank/DDBJ whole genome shotgun (WGS) entry which is preliminary data.</text>
</comment>
<dbReference type="AlphaFoldDB" id="A0A3L6FNV0"/>
<feature type="transmembrane region" description="Helical" evidence="8">
    <location>
        <begin position="48"/>
        <end position="65"/>
    </location>
</feature>